<proteinExistence type="predicted"/>
<reference evidence="8 9" key="1">
    <citation type="submission" date="2019-12" db="EMBL/GenBank/DDBJ databases">
        <title>Litoreibacter badius sp. nov., a novel bacteriochlorophyll a-containing bacterium in the genus Litoreibacter.</title>
        <authorList>
            <person name="Kanamuro M."/>
            <person name="Takabe Y."/>
            <person name="Mori K."/>
            <person name="Takaichi S."/>
            <person name="Hanada S."/>
        </authorList>
    </citation>
    <scope>NUCLEOTIDE SEQUENCE [LARGE SCALE GENOMIC DNA]</scope>
    <source>
        <strain evidence="8 9">K6</strain>
    </source>
</reference>
<dbReference type="EMBL" id="BLJE01000002">
    <property type="protein sequence ID" value="GFE64455.1"/>
    <property type="molecule type" value="Genomic_DNA"/>
</dbReference>
<keyword evidence="6" id="KW-0472">Membrane</keyword>
<dbReference type="GO" id="GO:0005524">
    <property type="term" value="F:ATP binding"/>
    <property type="evidence" value="ECO:0007669"/>
    <property type="project" value="UniProtKB-KW"/>
</dbReference>
<feature type="compositionally biased region" description="Acidic residues" evidence="5">
    <location>
        <begin position="417"/>
        <end position="430"/>
    </location>
</feature>
<dbReference type="Gene3D" id="3.30.200.20">
    <property type="entry name" value="Phosphorylase Kinase, domain 1"/>
    <property type="match status" value="1"/>
</dbReference>
<dbReference type="InterPro" id="IPR008266">
    <property type="entry name" value="Tyr_kinase_AS"/>
</dbReference>
<dbReference type="RefSeq" id="WP_159805650.1">
    <property type="nucleotide sequence ID" value="NZ_BLJE01000002.1"/>
</dbReference>
<evidence type="ECO:0000259" key="7">
    <source>
        <dbReference type="PROSITE" id="PS50011"/>
    </source>
</evidence>
<gene>
    <name evidence="8" type="ORF">KIN_15290</name>
</gene>
<keyword evidence="3" id="KW-0418">Kinase</keyword>
<feature type="transmembrane region" description="Helical" evidence="6">
    <location>
        <begin position="478"/>
        <end position="500"/>
    </location>
</feature>
<dbReference type="AlphaFoldDB" id="A0A6N6JEA0"/>
<dbReference type="SUPFAM" id="SSF56112">
    <property type="entry name" value="Protein kinase-like (PK-like)"/>
    <property type="match status" value="1"/>
</dbReference>
<dbReference type="PROSITE" id="PS50011">
    <property type="entry name" value="PROTEIN_KINASE_DOM"/>
    <property type="match status" value="1"/>
</dbReference>
<keyword evidence="2" id="KW-0547">Nucleotide-binding</keyword>
<evidence type="ECO:0000256" key="1">
    <source>
        <dbReference type="ARBA" id="ARBA00022679"/>
    </source>
</evidence>
<accession>A0A6N6JEA0</accession>
<evidence type="ECO:0000256" key="5">
    <source>
        <dbReference type="SAM" id="MobiDB-lite"/>
    </source>
</evidence>
<dbReference type="CDD" id="cd14014">
    <property type="entry name" value="STKc_PknB_like"/>
    <property type="match status" value="1"/>
</dbReference>
<dbReference type="PROSITE" id="PS00109">
    <property type="entry name" value="PROTEIN_KINASE_TYR"/>
    <property type="match status" value="1"/>
</dbReference>
<protein>
    <recommendedName>
        <fullName evidence="7">Protein kinase domain-containing protein</fullName>
    </recommendedName>
</protein>
<evidence type="ECO:0000256" key="2">
    <source>
        <dbReference type="ARBA" id="ARBA00022741"/>
    </source>
</evidence>
<dbReference type="PANTHER" id="PTHR43289">
    <property type="entry name" value="MITOGEN-ACTIVATED PROTEIN KINASE KINASE KINASE 20-RELATED"/>
    <property type="match status" value="1"/>
</dbReference>
<keyword evidence="6" id="KW-0812">Transmembrane</keyword>
<keyword evidence="1" id="KW-0808">Transferase</keyword>
<evidence type="ECO:0000313" key="8">
    <source>
        <dbReference type="EMBL" id="GFE64455.1"/>
    </source>
</evidence>
<feature type="region of interest" description="Disordered" evidence="5">
    <location>
        <begin position="407"/>
        <end position="441"/>
    </location>
</feature>
<organism evidence="8 9">
    <name type="scientific">Litoreibacter roseus</name>
    <dbReference type="NCBI Taxonomy" id="2601869"/>
    <lineage>
        <taxon>Bacteria</taxon>
        <taxon>Pseudomonadati</taxon>
        <taxon>Pseudomonadota</taxon>
        <taxon>Alphaproteobacteria</taxon>
        <taxon>Rhodobacterales</taxon>
        <taxon>Roseobacteraceae</taxon>
        <taxon>Litoreibacter</taxon>
    </lineage>
</organism>
<name>A0A6N6JEA0_9RHOB</name>
<keyword evidence="4" id="KW-0067">ATP-binding</keyword>
<evidence type="ECO:0000256" key="3">
    <source>
        <dbReference type="ARBA" id="ARBA00022777"/>
    </source>
</evidence>
<evidence type="ECO:0000256" key="4">
    <source>
        <dbReference type="ARBA" id="ARBA00022840"/>
    </source>
</evidence>
<dbReference type="InterPro" id="IPR011009">
    <property type="entry name" value="Kinase-like_dom_sf"/>
</dbReference>
<comment type="caution">
    <text evidence="8">The sequence shown here is derived from an EMBL/GenBank/DDBJ whole genome shotgun (WGS) entry which is preliminary data.</text>
</comment>
<dbReference type="OrthoDB" id="9801841at2"/>
<keyword evidence="9" id="KW-1185">Reference proteome</keyword>
<evidence type="ECO:0000256" key="6">
    <source>
        <dbReference type="SAM" id="Phobius"/>
    </source>
</evidence>
<keyword evidence="6" id="KW-1133">Transmembrane helix</keyword>
<dbReference type="Pfam" id="PF00069">
    <property type="entry name" value="Pkinase"/>
    <property type="match status" value="1"/>
</dbReference>
<dbReference type="Proteomes" id="UP000436822">
    <property type="component" value="Unassembled WGS sequence"/>
</dbReference>
<dbReference type="Gene3D" id="1.10.510.10">
    <property type="entry name" value="Transferase(Phosphotransferase) domain 1"/>
    <property type="match status" value="1"/>
</dbReference>
<dbReference type="InterPro" id="IPR000719">
    <property type="entry name" value="Prot_kinase_dom"/>
</dbReference>
<dbReference type="GO" id="GO:0004674">
    <property type="term" value="F:protein serine/threonine kinase activity"/>
    <property type="evidence" value="ECO:0007669"/>
    <property type="project" value="TreeGrafter"/>
</dbReference>
<dbReference type="PANTHER" id="PTHR43289:SF6">
    <property type="entry name" value="SERINE_THREONINE-PROTEIN KINASE NEKL-3"/>
    <property type="match status" value="1"/>
</dbReference>
<evidence type="ECO:0000313" key="9">
    <source>
        <dbReference type="Proteomes" id="UP000436822"/>
    </source>
</evidence>
<feature type="domain" description="Protein kinase" evidence="7">
    <location>
        <begin position="32"/>
        <end position="318"/>
    </location>
</feature>
<sequence>MSTAAEKKTESDASSSFSDELKPGTVLMHGQYTIESFLNSGGFGITYLARDSLDRKVVIKECFPGSFCRRSHNIVAARSRAHQAEYKSIVKLFVKEAFNLSKLNHPNIVGVHHVFEDNDTAYMALDFVEGYDLLETLEEGGQMIPPEQVQPILEKLLDAIGFIHGKDMLHRDISPDNILLDAKTRNPVLIDFGAAREEATKKSRVLSAMRVVKDGYSPQEFYIQGSKQGPYSDLYALGATFYHLTAGETPPNSQARLAAIAASEPDPYVPLSEKAGKGLDPKFLAAVDRSLAVFPKDRLQSAAEWLAMLKGEEFDPVLPKQGAASTQDDAVISATVAKLVSTSAVVEEKPALKEIPVPAEEVVVEEPEDDKAETEITAAEDLADKEESAEVSDDLDDVNEFPASSYKIIDTDKSDDPVVEEDIEEDDAEGDIATASDSDDQTDIIAQDTIEHTEDDSAAEEVAEVPVAPHAAKSRGMLFLGAAAAIAIVAALGVVGSGLLSTDDETAGQSDAAEGATSAIPVQRSNELTNSFAEADIAVIPDGPAEPAVDSSSRASSAIVFVPRDGAVIPDVLEPVSAQSRLVVTGLSVDLPFTTTQGSDVVIKDLDPTAADWMREGQAVVEVNGTEISDSSDLGPLLQAAAASSDVPLVQIQFGLKDSGATEITRNDIALPVVQEVALLNGIEFQSKFAGEEWQTVVTSVPENNENDLQVGDIIVAYIPTSERVGLDITMAEIMTREVANEIEFFNFAVSRDNFMWVASFNYSTEEQ</sequence>